<dbReference type="Proteomes" id="UP000198601">
    <property type="component" value="Unassembled WGS sequence"/>
</dbReference>
<protein>
    <submittedName>
        <fullName evidence="7">Cellulose synthase subunit</fullName>
    </submittedName>
</protein>
<dbReference type="OrthoDB" id="2440594at2"/>
<evidence type="ECO:0000313" key="8">
    <source>
        <dbReference type="Proteomes" id="UP000198601"/>
    </source>
</evidence>
<evidence type="ECO:0000256" key="5">
    <source>
        <dbReference type="ARBA" id="ARBA00023136"/>
    </source>
</evidence>
<reference evidence="8" key="1">
    <citation type="submission" date="2016-10" db="EMBL/GenBank/DDBJ databases">
        <authorList>
            <person name="Varghese N."/>
            <person name="Submissions S."/>
        </authorList>
    </citation>
    <scope>NUCLEOTIDE SEQUENCE [LARGE SCALE GENOMIC DNA]</scope>
    <source>
        <strain evidence="8">CGMCC 1.8946</strain>
    </source>
</reference>
<dbReference type="GO" id="GO:0006011">
    <property type="term" value="P:UDP-alpha-D-glucose metabolic process"/>
    <property type="evidence" value="ECO:0007669"/>
    <property type="project" value="InterPro"/>
</dbReference>
<dbReference type="InterPro" id="IPR018513">
    <property type="entry name" value="Cell_synthase_bac"/>
</dbReference>
<keyword evidence="4 6" id="KW-1133">Transmembrane helix</keyword>
<dbReference type="AlphaFoldDB" id="A0A1G4T9U3"/>
<dbReference type="PANTHER" id="PTHR39083">
    <property type="entry name" value="CYCLIC DI-GMP-BINDING PROTEIN"/>
    <property type="match status" value="1"/>
</dbReference>
<comment type="subcellular location">
    <subcellularLocation>
        <location evidence="1">Cell membrane</location>
        <topology evidence="1">Single-pass membrane protein</topology>
    </subcellularLocation>
</comment>
<evidence type="ECO:0000256" key="1">
    <source>
        <dbReference type="ARBA" id="ARBA00004162"/>
    </source>
</evidence>
<dbReference type="PANTHER" id="PTHR39083:SF1">
    <property type="entry name" value="CYCLIC DI-GMP-BINDING PROTEIN"/>
    <property type="match status" value="1"/>
</dbReference>
<feature type="transmembrane region" description="Helical" evidence="6">
    <location>
        <begin position="751"/>
        <end position="771"/>
    </location>
</feature>
<evidence type="ECO:0000256" key="4">
    <source>
        <dbReference type="ARBA" id="ARBA00022989"/>
    </source>
</evidence>
<sequence>MVQDGTLLERKERRSRIMTTDRCERIMNNGFGLRKAILLLGAVIVASGSYSSAVNAADSGRQVKATAWKEGTAVSTDSNVSALSPGYVHRFANEPIMLTGVDRSYDVYYNVPKAELGGNHYLELDLSYSDLLLPSQSTLTVLVDNKPLKSVSLTKEEAKQRKVTIALGPDEAKPGFHKLTFAKHGVVSDDFCEDPDNPANWLQIARSSFVYIDSKATWTTADPLKEFPHPFIEPGTTDEVYGTIVVPDAPSPELLSSALELAARLSSLTAAKKPVPMMTESEWAKADGKSAHVIAMGSVGAWTGPVKKIVEENGVRAENEELALDYMSLEEAGKTGSKQMLLLSAAKDEAITEKLRVLTSPKLAEQLTGSHLVIRQTPAVADDGDEPKKLTLASFGSEHLLLNETKPESGKLNVGVPSYWKLTGESSLELKLKVSPLLMAEIGERTERKSTKKTKETGADRYGKYGLTVTVNGIPKTVSLQELTKTKHQGDTYTASIPLTNALQDKDGSGVLDITFTANIGHTEGPCIRDTNNGRWIFVDKASTFNVPHEMSKDSSFQHWPAPFVSGQGTDRTAILVPQQVNGTFLSQLSRLVGDLTSDTSRRIAVFREPLDDQALKQLKDYHVIVPGDLGQFPSLQKLRDKLLLPTDNDRLQLGKYNAINETTDYAAWIQRSVWNENRVMAVFQKVNVGGGEQGSFVHPNLLQYLKNAKKPGQVVIMNKAKAVFTAASPSDSKTSQDGEVSNPTEKAPGIPVWLMVLIPVLLVGLLIVFIRMRRKEKRDAGKQ</sequence>
<dbReference type="EMBL" id="FMTT01000044">
    <property type="protein sequence ID" value="SCW77329.1"/>
    <property type="molecule type" value="Genomic_DNA"/>
</dbReference>
<keyword evidence="3 6" id="KW-0812">Transmembrane</keyword>
<gene>
    <name evidence="7" type="ORF">SAMN04487970_104430</name>
</gene>
<keyword evidence="8" id="KW-1185">Reference proteome</keyword>
<accession>A0A1G4T9U3</accession>
<organism evidence="7 8">
    <name type="scientific">Paenibacillus tianmuensis</name>
    <dbReference type="NCBI Taxonomy" id="624147"/>
    <lineage>
        <taxon>Bacteria</taxon>
        <taxon>Bacillati</taxon>
        <taxon>Bacillota</taxon>
        <taxon>Bacilli</taxon>
        <taxon>Bacillales</taxon>
        <taxon>Paenibacillaceae</taxon>
        <taxon>Paenibacillus</taxon>
    </lineage>
</organism>
<dbReference type="GO" id="GO:0005886">
    <property type="term" value="C:plasma membrane"/>
    <property type="evidence" value="ECO:0007669"/>
    <property type="project" value="UniProtKB-SubCell"/>
</dbReference>
<keyword evidence="5 6" id="KW-0472">Membrane</keyword>
<evidence type="ECO:0000256" key="6">
    <source>
        <dbReference type="SAM" id="Phobius"/>
    </source>
</evidence>
<evidence type="ECO:0000256" key="2">
    <source>
        <dbReference type="ARBA" id="ARBA00022475"/>
    </source>
</evidence>
<name>A0A1G4T9U3_9BACL</name>
<keyword evidence="2" id="KW-1003">Cell membrane</keyword>
<proteinExistence type="predicted"/>
<evidence type="ECO:0000256" key="3">
    <source>
        <dbReference type="ARBA" id="ARBA00022692"/>
    </source>
</evidence>
<dbReference type="STRING" id="624147.SAMN04487970_104430"/>
<dbReference type="Pfam" id="PF03170">
    <property type="entry name" value="BcsB"/>
    <property type="match status" value="2"/>
</dbReference>
<evidence type="ECO:0000313" key="7">
    <source>
        <dbReference type="EMBL" id="SCW77329.1"/>
    </source>
</evidence>
<dbReference type="Gene3D" id="2.60.120.260">
    <property type="entry name" value="Galactose-binding domain-like"/>
    <property type="match status" value="2"/>
</dbReference>